<name>A0A1M4YAY2_9BACT</name>
<dbReference type="EMBL" id="FQUU01000005">
    <property type="protein sequence ID" value="SHF02875.1"/>
    <property type="molecule type" value="Genomic_DNA"/>
</dbReference>
<keyword evidence="1" id="KW-0812">Transmembrane</keyword>
<keyword evidence="1" id="KW-0472">Membrane</keyword>
<sequence length="43" mass="4810">MKTLLHIYKVNPIVSLVINCIGFFIWATTLILMMVILTVAFAG</sequence>
<proteinExistence type="predicted"/>
<evidence type="ECO:0000256" key="1">
    <source>
        <dbReference type="SAM" id="Phobius"/>
    </source>
</evidence>
<dbReference type="Proteomes" id="UP000184048">
    <property type="component" value="Unassembled WGS sequence"/>
</dbReference>
<dbReference type="RefSeq" id="WP_262494389.1">
    <property type="nucleotide sequence ID" value="NZ_FQUU01000005.1"/>
</dbReference>
<gene>
    <name evidence="2" type="ORF">SAMN02745131_01660</name>
</gene>
<evidence type="ECO:0000313" key="2">
    <source>
        <dbReference type="EMBL" id="SHF02875.1"/>
    </source>
</evidence>
<reference evidence="2 3" key="1">
    <citation type="submission" date="2016-11" db="EMBL/GenBank/DDBJ databases">
        <authorList>
            <person name="Jaros S."/>
            <person name="Januszkiewicz K."/>
            <person name="Wedrychowicz H."/>
        </authorList>
    </citation>
    <scope>NUCLEOTIDE SEQUENCE [LARGE SCALE GENOMIC DNA]</scope>
    <source>
        <strain evidence="2 3">DSM 18119</strain>
    </source>
</reference>
<feature type="transmembrane region" description="Helical" evidence="1">
    <location>
        <begin position="12"/>
        <end position="42"/>
    </location>
</feature>
<evidence type="ECO:0000313" key="3">
    <source>
        <dbReference type="Proteomes" id="UP000184048"/>
    </source>
</evidence>
<dbReference type="AlphaFoldDB" id="A0A1M4YAY2"/>
<keyword evidence="1" id="KW-1133">Transmembrane helix</keyword>
<organism evidence="2 3">
    <name type="scientific">Flavisolibacter ginsengisoli DSM 18119</name>
    <dbReference type="NCBI Taxonomy" id="1121884"/>
    <lineage>
        <taxon>Bacteria</taxon>
        <taxon>Pseudomonadati</taxon>
        <taxon>Bacteroidota</taxon>
        <taxon>Chitinophagia</taxon>
        <taxon>Chitinophagales</taxon>
        <taxon>Chitinophagaceae</taxon>
        <taxon>Flavisolibacter</taxon>
    </lineage>
</organism>
<protein>
    <submittedName>
        <fullName evidence="2">Uncharacterized protein</fullName>
    </submittedName>
</protein>
<accession>A0A1M4YAY2</accession>
<keyword evidence="3" id="KW-1185">Reference proteome</keyword>